<comment type="caution">
    <text evidence="3">The sequence shown here is derived from an EMBL/GenBank/DDBJ whole genome shotgun (WGS) entry which is preliminary data.</text>
</comment>
<protein>
    <submittedName>
        <fullName evidence="3">Antirestriction protein</fullName>
    </submittedName>
</protein>
<organism evidence="3 4">
    <name type="scientific">Rhodovulum sulfidophilum</name>
    <name type="common">Rhodobacter sulfidophilus</name>
    <dbReference type="NCBI Taxonomy" id="35806"/>
    <lineage>
        <taxon>Bacteria</taxon>
        <taxon>Pseudomonadati</taxon>
        <taxon>Pseudomonadota</taxon>
        <taxon>Alphaproteobacteria</taxon>
        <taxon>Rhodobacterales</taxon>
        <taxon>Paracoccaceae</taxon>
        <taxon>Rhodovulum</taxon>
    </lineage>
</organism>
<feature type="domain" description="N-terminal" evidence="1">
    <location>
        <begin position="6"/>
        <end position="122"/>
    </location>
</feature>
<evidence type="ECO:0000259" key="1">
    <source>
        <dbReference type="Pfam" id="PF08401"/>
    </source>
</evidence>
<proteinExistence type="predicted"/>
<reference evidence="3 4" key="1">
    <citation type="submission" date="2017-08" db="EMBL/GenBank/DDBJ databases">
        <title>Infants hospitalized years apart are colonized by the same room-sourced microbial strains.</title>
        <authorList>
            <person name="Brooks B."/>
            <person name="Olm M.R."/>
            <person name="Firek B.A."/>
            <person name="Baker R."/>
            <person name="Thomas B.C."/>
            <person name="Morowitz M.J."/>
            <person name="Banfield J.F."/>
        </authorList>
    </citation>
    <scope>NUCLEOTIDE SEQUENCE [LARGE SCALE GENOMIC DNA]</scope>
    <source>
        <strain evidence="3">S2_005_002_R2_34</strain>
    </source>
</reference>
<dbReference type="Pfam" id="PF08401">
    <property type="entry name" value="ArdcN"/>
    <property type="match status" value="1"/>
</dbReference>
<dbReference type="InterPro" id="IPR041459">
    <property type="entry name" value="MPTase-PolyVal"/>
</dbReference>
<name>A0A2W5MYG1_RHOSU</name>
<dbReference type="Proteomes" id="UP000249185">
    <property type="component" value="Unassembled WGS sequence"/>
</dbReference>
<gene>
    <name evidence="3" type="ORF">DI556_20720</name>
</gene>
<accession>A0A2W5MYG1</accession>
<sequence length="296" mass="32917">MAGKFDAQQWVTERIVAAIEAGTPPWRQPWAGTARGAVFPYRACGEAYRGINVILLWLEAWEKGYTSRFWFTYRQAQTLGGQVRKGEKSASVIKFGTFEKAGEAAEEDDRRAIPFTKLYAVFNVDQIDGLPETYHRRPEAPRDLGTEPDRALEAFFAATGAVIVSSSDPRAYYDPKADRIHMPPIRTFHAMAGYYATLAHEATHWTGHASRLDRLAKFADRDAYAFEELVAELGNVMLCARLGLTPDFGQSAAYVESWLRALRNDKRAIFRAAAEAQKAVDFLLEAGGGVAERSAA</sequence>
<dbReference type="Pfam" id="PF18818">
    <property type="entry name" value="MPTase-PolyVal"/>
    <property type="match status" value="1"/>
</dbReference>
<dbReference type="InterPro" id="IPR013610">
    <property type="entry name" value="ArdC_N"/>
</dbReference>
<evidence type="ECO:0000259" key="2">
    <source>
        <dbReference type="Pfam" id="PF18818"/>
    </source>
</evidence>
<dbReference type="PIRSF" id="PIRSF037112">
    <property type="entry name" value="Antirestriction_ArdC"/>
    <property type="match status" value="1"/>
</dbReference>
<evidence type="ECO:0000313" key="3">
    <source>
        <dbReference type="EMBL" id="PZQ46301.1"/>
    </source>
</evidence>
<dbReference type="AlphaFoldDB" id="A0A2W5MYG1"/>
<dbReference type="InterPro" id="IPR017113">
    <property type="entry name" value="Antirestriction_ArdC"/>
</dbReference>
<dbReference type="EMBL" id="QFPW01000027">
    <property type="protein sequence ID" value="PZQ46301.1"/>
    <property type="molecule type" value="Genomic_DNA"/>
</dbReference>
<dbReference type="GO" id="GO:0003697">
    <property type="term" value="F:single-stranded DNA binding"/>
    <property type="evidence" value="ECO:0007669"/>
    <property type="project" value="InterPro"/>
</dbReference>
<evidence type="ECO:0000313" key="4">
    <source>
        <dbReference type="Proteomes" id="UP000249185"/>
    </source>
</evidence>
<feature type="domain" description="Polyvalent protein metallopeptidase" evidence="2">
    <location>
        <begin position="151"/>
        <end position="274"/>
    </location>
</feature>